<dbReference type="InterPro" id="IPR051199">
    <property type="entry name" value="LPS_LOS_Heptosyltrfase"/>
</dbReference>
<evidence type="ECO:0000256" key="2">
    <source>
        <dbReference type="ARBA" id="ARBA00022679"/>
    </source>
</evidence>
<protein>
    <submittedName>
        <fullName evidence="4">Glycosyltransferase family 9 protein</fullName>
        <ecNumber evidence="4">2.4.-.-</ecNumber>
    </submittedName>
</protein>
<sequence length="339" mass="35500">MILVLRALGVGDLATGVPALRALRAAYSGTELALVAPRWLTPLVELAGVVDRQVFADGLGRLGWSGPPPEVAVNLHGRGPQSHRMLAAVRPRRLLAFANADAGWHDGPPWRAEEHEVDRWCRMLGWYGIRADRGDLALRRPGPGGLPTNVTIVHPGAKAAQRRWPPERFAAVARELAGRGHRVVVTGGPGERDLAADVARRAGLPADAVLAGTTDVGELAALVAHARLVLCGDTGIGHLATAYATPSVLLFGPVPPAWWGPPPDRPWHEALWAGPRPAGDGPAVHPALAESDVPAVLAAVDRVTAAARTRTTAGRLVPGQAAAPEPARSGGRPTLATSR</sequence>
<name>A0ABY9ZY55_9ACTN</name>
<keyword evidence="2 4" id="KW-0808">Transferase</keyword>
<evidence type="ECO:0000256" key="1">
    <source>
        <dbReference type="ARBA" id="ARBA00022676"/>
    </source>
</evidence>
<dbReference type="Pfam" id="PF01075">
    <property type="entry name" value="Glyco_transf_9"/>
    <property type="match status" value="1"/>
</dbReference>
<feature type="region of interest" description="Disordered" evidence="3">
    <location>
        <begin position="310"/>
        <end position="339"/>
    </location>
</feature>
<keyword evidence="5" id="KW-1185">Reference proteome</keyword>
<gene>
    <name evidence="4" type="ORF">RMN56_01775</name>
</gene>
<keyword evidence="1 4" id="KW-0328">Glycosyltransferase</keyword>
<dbReference type="EMBL" id="CP134876">
    <property type="protein sequence ID" value="WNM40115.1"/>
    <property type="molecule type" value="Genomic_DNA"/>
</dbReference>
<dbReference type="InterPro" id="IPR002201">
    <property type="entry name" value="Glyco_trans_9"/>
</dbReference>
<organism evidence="4 5">
    <name type="scientific">Micromonospora halotolerans</name>
    <dbReference type="NCBI Taxonomy" id="709879"/>
    <lineage>
        <taxon>Bacteria</taxon>
        <taxon>Bacillati</taxon>
        <taxon>Actinomycetota</taxon>
        <taxon>Actinomycetes</taxon>
        <taxon>Micromonosporales</taxon>
        <taxon>Micromonosporaceae</taxon>
        <taxon>Micromonospora</taxon>
    </lineage>
</organism>
<reference evidence="4 5" key="1">
    <citation type="submission" date="2023-09" db="EMBL/GenBank/DDBJ databases">
        <title>Micromonospora halotolerans DSM 45598 genome sequence.</title>
        <authorList>
            <person name="Mo P."/>
        </authorList>
    </citation>
    <scope>NUCLEOTIDE SEQUENCE [LARGE SCALE GENOMIC DNA]</scope>
    <source>
        <strain evidence="4 5">DSM 45598</strain>
    </source>
</reference>
<dbReference type="PANTHER" id="PTHR30160:SF1">
    <property type="entry name" value="LIPOPOLYSACCHARIDE 1,2-N-ACETYLGLUCOSAMINETRANSFERASE-RELATED"/>
    <property type="match status" value="1"/>
</dbReference>
<dbReference type="Gene3D" id="3.40.50.2000">
    <property type="entry name" value="Glycogen Phosphorylase B"/>
    <property type="match status" value="2"/>
</dbReference>
<dbReference type="CDD" id="cd03789">
    <property type="entry name" value="GT9_LPS_heptosyltransferase"/>
    <property type="match status" value="1"/>
</dbReference>
<dbReference type="Proteomes" id="UP001303001">
    <property type="component" value="Chromosome"/>
</dbReference>
<evidence type="ECO:0000256" key="3">
    <source>
        <dbReference type="SAM" id="MobiDB-lite"/>
    </source>
</evidence>
<evidence type="ECO:0000313" key="4">
    <source>
        <dbReference type="EMBL" id="WNM40115.1"/>
    </source>
</evidence>
<dbReference type="RefSeq" id="WP_313722087.1">
    <property type="nucleotide sequence ID" value="NZ_CP134876.1"/>
</dbReference>
<proteinExistence type="predicted"/>
<dbReference type="GO" id="GO:0016757">
    <property type="term" value="F:glycosyltransferase activity"/>
    <property type="evidence" value="ECO:0007669"/>
    <property type="project" value="UniProtKB-KW"/>
</dbReference>
<accession>A0ABY9ZY55</accession>
<dbReference type="SUPFAM" id="SSF53756">
    <property type="entry name" value="UDP-Glycosyltransferase/glycogen phosphorylase"/>
    <property type="match status" value="1"/>
</dbReference>
<evidence type="ECO:0000313" key="5">
    <source>
        <dbReference type="Proteomes" id="UP001303001"/>
    </source>
</evidence>
<dbReference type="PANTHER" id="PTHR30160">
    <property type="entry name" value="TETRAACYLDISACCHARIDE 4'-KINASE-RELATED"/>
    <property type="match status" value="1"/>
</dbReference>
<dbReference type="EC" id="2.4.-.-" evidence="4"/>